<protein>
    <recommendedName>
        <fullName evidence="4">Actin-like protein N-terminal domain-containing protein</fullName>
    </recommendedName>
</protein>
<dbReference type="eggNOG" id="ENOG502ZA0S">
    <property type="taxonomic scope" value="Bacteria"/>
</dbReference>
<organism evidence="2 3">
    <name type="scientific">Gloeothece citriformis (strain PCC 7424)</name>
    <name type="common">Cyanothece sp. (strain PCC 7424)</name>
    <dbReference type="NCBI Taxonomy" id="65393"/>
    <lineage>
        <taxon>Bacteria</taxon>
        <taxon>Bacillati</taxon>
        <taxon>Cyanobacteriota</taxon>
        <taxon>Cyanophyceae</taxon>
        <taxon>Oscillatoriophycideae</taxon>
        <taxon>Chroococcales</taxon>
        <taxon>Aphanothecaceae</taxon>
        <taxon>Gloeothece</taxon>
        <taxon>Gloeothece citriformis</taxon>
    </lineage>
</organism>
<dbReference type="RefSeq" id="WP_015954507.1">
    <property type="nucleotide sequence ID" value="NC_011729.1"/>
</dbReference>
<evidence type="ECO:0000256" key="1">
    <source>
        <dbReference type="SAM" id="MobiDB-lite"/>
    </source>
</evidence>
<dbReference type="HOGENOM" id="CLU_043016_1_0_3"/>
<evidence type="ECO:0008006" key="4">
    <source>
        <dbReference type="Google" id="ProtNLM"/>
    </source>
</evidence>
<dbReference type="EMBL" id="CP001291">
    <property type="protein sequence ID" value="ACK70903.1"/>
    <property type="molecule type" value="Genomic_DNA"/>
</dbReference>
<reference evidence="3" key="1">
    <citation type="journal article" date="2011" name="MBio">
        <title>Novel metabolic attributes of the genus Cyanothece, comprising a group of unicellular nitrogen-fixing Cyanobacteria.</title>
        <authorList>
            <person name="Bandyopadhyay A."/>
            <person name="Elvitigala T."/>
            <person name="Welsh E."/>
            <person name="Stockel J."/>
            <person name="Liberton M."/>
            <person name="Min H."/>
            <person name="Sherman L.A."/>
            <person name="Pakrasi H.B."/>
        </authorList>
    </citation>
    <scope>NUCLEOTIDE SEQUENCE [LARGE SCALE GENOMIC DNA]</scope>
    <source>
        <strain evidence="3">PCC 7424</strain>
    </source>
</reference>
<feature type="region of interest" description="Disordered" evidence="1">
    <location>
        <begin position="378"/>
        <end position="418"/>
    </location>
</feature>
<feature type="compositionally biased region" description="Basic and acidic residues" evidence="1">
    <location>
        <begin position="409"/>
        <end position="418"/>
    </location>
</feature>
<gene>
    <name evidence="2" type="ordered locus">PCC7424_2486</name>
</gene>
<proteinExistence type="predicted"/>
<keyword evidence="3" id="KW-1185">Reference proteome</keyword>
<evidence type="ECO:0000313" key="3">
    <source>
        <dbReference type="Proteomes" id="UP000002384"/>
    </source>
</evidence>
<dbReference type="Proteomes" id="UP000002384">
    <property type="component" value="Chromosome"/>
</dbReference>
<dbReference type="CDD" id="cd10227">
    <property type="entry name" value="ASKHA_NBD_ParM-like"/>
    <property type="match status" value="1"/>
</dbReference>
<dbReference type="AlphaFoldDB" id="B7KK18"/>
<accession>B7KK18</accession>
<dbReference type="Gene3D" id="3.30.420.40">
    <property type="match status" value="1"/>
</dbReference>
<dbReference type="STRING" id="65393.PCC7424_2486"/>
<name>B7KK18_GLOC7</name>
<feature type="compositionally biased region" description="Gly residues" evidence="1">
    <location>
        <begin position="382"/>
        <end position="397"/>
    </location>
</feature>
<evidence type="ECO:0000313" key="2">
    <source>
        <dbReference type="EMBL" id="ACK70903.1"/>
    </source>
</evidence>
<dbReference type="KEGG" id="cyc:PCC7424_2486"/>
<sequence length="418" mass="45999">MADVTIAADFGASLGRAIYSTGSGYCKPELMLLDPQVVRVPAKSISNYEKYKIGQANPEDSAWVKFDQAHFAVGFLAKKNFHAVHCLESLKVDSAIPQALSIIGSVAQKKNLPSGFSLSLGILLPWNEFRDREKFTSQISTALSDYTFRGQQFCVQLESLTALPEGGGIFARGRVPQKPTLKLLSPKELTIAVIMLGYRNSSILVIEKGELTRGSTGDFGFARMVQKIQTFTSGQKADILVPVICSQRGQLGKRVLETLARSSRTELRNQEVEEIAEAIADARAEYIALLQNWLIQHLPSQTKIDEFIISGGTARYLKKELNYLLKGFGGSLNWCTGLEERILKTFGDVVSNQSLESRLADVYGLFYKLHNRPLPRIRETGEAGGAGEAGEAEGAGGVNWRKSPINYHDLGKNESRSY</sequence>